<keyword evidence="2" id="KW-0812">Transmembrane</keyword>
<feature type="region of interest" description="Disordered" evidence="1">
    <location>
        <begin position="379"/>
        <end position="401"/>
    </location>
</feature>
<keyword evidence="2" id="KW-1133">Transmembrane helix</keyword>
<dbReference type="RefSeq" id="WP_178931887.1">
    <property type="nucleotide sequence ID" value="NZ_JACBAZ010000002.1"/>
</dbReference>
<accession>A0A851GKX3</accession>
<protein>
    <recommendedName>
        <fullName evidence="3">Protein kinase domain-containing protein</fullName>
    </recommendedName>
</protein>
<proteinExistence type="predicted"/>
<keyword evidence="5" id="KW-1185">Reference proteome</keyword>
<feature type="transmembrane region" description="Helical" evidence="2">
    <location>
        <begin position="348"/>
        <end position="367"/>
    </location>
</feature>
<evidence type="ECO:0000259" key="3">
    <source>
        <dbReference type="PROSITE" id="PS50011"/>
    </source>
</evidence>
<name>A0A851GKX3_9BACT</name>
<dbReference type="Pfam" id="PF13385">
    <property type="entry name" value="Laminin_G_3"/>
    <property type="match status" value="1"/>
</dbReference>
<dbReference type="AlphaFoldDB" id="A0A851GKX3"/>
<dbReference type="PROSITE" id="PS50011">
    <property type="entry name" value="PROTEIN_KINASE_DOM"/>
    <property type="match status" value="1"/>
</dbReference>
<sequence>MDDRYQIIQRTAELPYGVRYEATDTLINRKAEIHRFKKPGEDAPKDWEKTFNKYSGALTTLSHMGLQIIYDRGVDEEGPYLIRQLVDEPNLTSRLKEGPLSEYEFWELAQQLLDIHTAGLPKDFFHGALDLDQICYATRPGGEKRYYISNFGLPELHNQINGSQEYFGSPCLVSLEQADGEGPSESAEIFSIGQLLYMSLSDNHPFAANRVDEMAELHKNYPLAPIHLSRQDIPKAMSDWLYRMTTIDAKDRFATYADALHHLPAPQQTAPVPVIPTTTTQQQVNTPLGQTTTVQQTVNPLTAAQAVNPQTGTQAVGFTTTTQAVTASAGASSAKQGNALKQLLQEPLIIGGAVLVIILIVVGAMVFSGDDDPATADAKEKVEENNVSGDSLDDGKVDDKDDQRSTLAKGLIAALNFDDSLLAKNDRKIKVEALKSAPKFEKGLYQKGLVLDKEHYYRLPMADVLSDDTSSGFSISFWVKNLNQQEPAFISDKPWSDGESTKVAGKDDKEMWQWTPENAAAREKARRNWSMVTMVFSQKNKKVTVYTNGEMVGASSTDAIKSLDEEKYLYIGCDSRQQFNFAAPTVIDQLYIWNRKLSSREIRTMFKEDFTY</sequence>
<dbReference type="GO" id="GO:0005524">
    <property type="term" value="F:ATP binding"/>
    <property type="evidence" value="ECO:0007669"/>
    <property type="project" value="InterPro"/>
</dbReference>
<dbReference type="Gene3D" id="1.10.510.10">
    <property type="entry name" value="Transferase(Phosphotransferase) domain 1"/>
    <property type="match status" value="1"/>
</dbReference>
<evidence type="ECO:0000313" key="4">
    <source>
        <dbReference type="EMBL" id="NWK55370.1"/>
    </source>
</evidence>
<dbReference type="SUPFAM" id="SSF56112">
    <property type="entry name" value="Protein kinase-like (PK-like)"/>
    <property type="match status" value="1"/>
</dbReference>
<gene>
    <name evidence="4" type="ORF">HW115_07090</name>
</gene>
<dbReference type="InterPro" id="IPR013320">
    <property type="entry name" value="ConA-like_dom_sf"/>
</dbReference>
<keyword evidence="2" id="KW-0472">Membrane</keyword>
<dbReference type="InterPro" id="IPR011009">
    <property type="entry name" value="Kinase-like_dom_sf"/>
</dbReference>
<dbReference type="GO" id="GO:0004672">
    <property type="term" value="F:protein kinase activity"/>
    <property type="evidence" value="ECO:0007669"/>
    <property type="project" value="InterPro"/>
</dbReference>
<dbReference type="Proteomes" id="UP000557872">
    <property type="component" value="Unassembled WGS sequence"/>
</dbReference>
<organism evidence="4 5">
    <name type="scientific">Oceaniferula marina</name>
    <dbReference type="NCBI Taxonomy" id="2748318"/>
    <lineage>
        <taxon>Bacteria</taxon>
        <taxon>Pseudomonadati</taxon>
        <taxon>Verrucomicrobiota</taxon>
        <taxon>Verrucomicrobiia</taxon>
        <taxon>Verrucomicrobiales</taxon>
        <taxon>Verrucomicrobiaceae</taxon>
        <taxon>Oceaniferula</taxon>
    </lineage>
</organism>
<dbReference type="SUPFAM" id="SSF49899">
    <property type="entry name" value="Concanavalin A-like lectins/glucanases"/>
    <property type="match status" value="1"/>
</dbReference>
<comment type="caution">
    <text evidence="4">The sequence shown here is derived from an EMBL/GenBank/DDBJ whole genome shotgun (WGS) entry which is preliminary data.</text>
</comment>
<evidence type="ECO:0000256" key="1">
    <source>
        <dbReference type="SAM" id="MobiDB-lite"/>
    </source>
</evidence>
<reference evidence="4 5" key="1">
    <citation type="submission" date="2020-07" db="EMBL/GenBank/DDBJ databases">
        <title>Roseicoccus Jingziensis gen. nov., sp. nov., isolated from coastal seawater.</title>
        <authorList>
            <person name="Feng X."/>
        </authorList>
    </citation>
    <scope>NUCLEOTIDE SEQUENCE [LARGE SCALE GENOMIC DNA]</scope>
    <source>
        <strain evidence="4 5">N1E253</strain>
    </source>
</reference>
<dbReference type="SMART" id="SM00220">
    <property type="entry name" value="S_TKc"/>
    <property type="match status" value="1"/>
</dbReference>
<dbReference type="EMBL" id="JACBAZ010000002">
    <property type="protein sequence ID" value="NWK55370.1"/>
    <property type="molecule type" value="Genomic_DNA"/>
</dbReference>
<evidence type="ECO:0000256" key="2">
    <source>
        <dbReference type="SAM" id="Phobius"/>
    </source>
</evidence>
<dbReference type="Gene3D" id="2.60.120.200">
    <property type="match status" value="1"/>
</dbReference>
<dbReference type="InterPro" id="IPR000719">
    <property type="entry name" value="Prot_kinase_dom"/>
</dbReference>
<evidence type="ECO:0000313" key="5">
    <source>
        <dbReference type="Proteomes" id="UP000557872"/>
    </source>
</evidence>
<feature type="domain" description="Protein kinase" evidence="3">
    <location>
        <begin position="5"/>
        <end position="264"/>
    </location>
</feature>